<gene>
    <name evidence="1" type="ordered locus">MROS_0923</name>
</gene>
<dbReference type="EMBL" id="CP003557">
    <property type="protein sequence ID" value="AFN74164.1"/>
    <property type="molecule type" value="Genomic_DNA"/>
</dbReference>
<dbReference type="PATRIC" id="fig|1191523.3.peg.976"/>
<dbReference type="Proteomes" id="UP000009011">
    <property type="component" value="Chromosome"/>
</dbReference>
<dbReference type="PANTHER" id="PTHR41291:SF1">
    <property type="entry name" value="DNA ALKYLATION REPAIR PROTEIN"/>
    <property type="match status" value="1"/>
</dbReference>
<dbReference type="Pfam" id="PF08713">
    <property type="entry name" value="DNA_alkylation"/>
    <property type="match status" value="1"/>
</dbReference>
<dbReference type="HOGENOM" id="CLU_061369_1_0_10"/>
<dbReference type="RefSeq" id="WP_014855600.1">
    <property type="nucleotide sequence ID" value="NC_018178.1"/>
</dbReference>
<name>I6ZQ19_MELRP</name>
<dbReference type="KEGG" id="mro:MROS_0923"/>
<dbReference type="CDD" id="cd06561">
    <property type="entry name" value="AlkD_like"/>
    <property type="match status" value="1"/>
</dbReference>
<dbReference type="STRING" id="1191523.MROS_0923"/>
<accession>I6ZQ19</accession>
<proteinExistence type="predicted"/>
<dbReference type="OrthoDB" id="1117222at2"/>
<dbReference type="Gene3D" id="1.25.40.290">
    <property type="entry name" value="ARM repeat domains"/>
    <property type="match status" value="1"/>
</dbReference>
<reference evidence="1 2" key="1">
    <citation type="journal article" date="2013" name="PLoS ONE">
        <title>Genomic analysis of Melioribacter roseus, facultatively anaerobic organotrophic bacterium representing a novel deep lineage within Bacteriodetes/Chlorobi group.</title>
        <authorList>
            <person name="Kadnikov V.V."/>
            <person name="Mardanov A.V."/>
            <person name="Podosokorskaya O.A."/>
            <person name="Gavrilov S.N."/>
            <person name="Kublanov I.V."/>
            <person name="Beletsky A.V."/>
            <person name="Bonch-Osmolovskaya E.A."/>
            <person name="Ravin N.V."/>
        </authorList>
    </citation>
    <scope>NUCLEOTIDE SEQUENCE [LARGE SCALE GENOMIC DNA]</scope>
    <source>
        <strain evidence="2">JCM 17771 / P3M-2</strain>
    </source>
</reference>
<evidence type="ECO:0000313" key="2">
    <source>
        <dbReference type="Proteomes" id="UP000009011"/>
    </source>
</evidence>
<dbReference type="Gene3D" id="1.25.10.90">
    <property type="match status" value="1"/>
</dbReference>
<dbReference type="SUPFAM" id="SSF48371">
    <property type="entry name" value="ARM repeat"/>
    <property type="match status" value="1"/>
</dbReference>
<dbReference type="eggNOG" id="COG4912">
    <property type="taxonomic scope" value="Bacteria"/>
</dbReference>
<sequence>MKEAGLTKDKVVSLLSSKSDEKNKAGMARYGINVEKAFGISVNELREIAKRIGKNHELAMELWESGYREARHLAVMIEEVDRVTGTQMGKRFRFVGYMRRDVHPSVPENALRLQKVDEWMKSDKEFVRRAAFALIAALAVHDKKAEDGRFEVYFNDIKRCSVDERNYVKKAVNWALRQIGKRNRRLNKLAVGVAKELKTSDSKSAGWIGSDALRELTNPKVVMRFK</sequence>
<dbReference type="PANTHER" id="PTHR41291">
    <property type="entry name" value="DNA ALKYLATION REPAIR PROTEIN"/>
    <property type="match status" value="1"/>
</dbReference>
<protein>
    <recommendedName>
        <fullName evidence="3">DNA alkylation repair enzyme</fullName>
    </recommendedName>
</protein>
<dbReference type="AlphaFoldDB" id="I6ZQ19"/>
<organism evidence="1 2">
    <name type="scientific">Melioribacter roseus (strain DSM 23840 / JCM 17771 / VKM B-2668 / P3M-2)</name>
    <dbReference type="NCBI Taxonomy" id="1191523"/>
    <lineage>
        <taxon>Bacteria</taxon>
        <taxon>Pseudomonadati</taxon>
        <taxon>Ignavibacteriota</taxon>
        <taxon>Ignavibacteria</taxon>
        <taxon>Ignavibacteriales</taxon>
        <taxon>Melioribacteraceae</taxon>
        <taxon>Melioribacter</taxon>
    </lineage>
</organism>
<dbReference type="InterPro" id="IPR014825">
    <property type="entry name" value="DNA_alkylation"/>
</dbReference>
<evidence type="ECO:0008006" key="3">
    <source>
        <dbReference type="Google" id="ProtNLM"/>
    </source>
</evidence>
<keyword evidence="2" id="KW-1185">Reference proteome</keyword>
<dbReference type="InterPro" id="IPR016024">
    <property type="entry name" value="ARM-type_fold"/>
</dbReference>
<evidence type="ECO:0000313" key="1">
    <source>
        <dbReference type="EMBL" id="AFN74164.1"/>
    </source>
</evidence>